<protein>
    <submittedName>
        <fullName evidence="3">HVA22/TB2/DP1 family protein</fullName>
    </submittedName>
</protein>
<dbReference type="OrthoDB" id="290016at2759"/>
<evidence type="ECO:0000313" key="3">
    <source>
        <dbReference type="EMBL" id="EAR92189.1"/>
    </source>
</evidence>
<organism evidence="3 4">
    <name type="scientific">Tetrahymena thermophila (strain SB210)</name>
    <dbReference type="NCBI Taxonomy" id="312017"/>
    <lineage>
        <taxon>Eukaryota</taxon>
        <taxon>Sar</taxon>
        <taxon>Alveolata</taxon>
        <taxon>Ciliophora</taxon>
        <taxon>Intramacronucleata</taxon>
        <taxon>Oligohymenophorea</taxon>
        <taxon>Hymenostomatida</taxon>
        <taxon>Tetrahymenina</taxon>
        <taxon>Tetrahymenidae</taxon>
        <taxon>Tetrahymena</taxon>
    </lineage>
</organism>
<name>Q235L2_TETTS</name>
<keyword evidence="2" id="KW-1133">Transmembrane helix</keyword>
<evidence type="ECO:0000256" key="1">
    <source>
        <dbReference type="RuleBase" id="RU362006"/>
    </source>
</evidence>
<feature type="transmembrane region" description="Helical" evidence="2">
    <location>
        <begin position="94"/>
        <end position="121"/>
    </location>
</feature>
<dbReference type="Pfam" id="PF03134">
    <property type="entry name" value="TB2_DP1_HVA22"/>
    <property type="match status" value="1"/>
</dbReference>
<comment type="similarity">
    <text evidence="1">Belongs to the DP1 family.</text>
</comment>
<dbReference type="RefSeq" id="XP_001012434.1">
    <property type="nucleotide sequence ID" value="XM_001012434.1"/>
</dbReference>
<evidence type="ECO:0000256" key="2">
    <source>
        <dbReference type="SAM" id="Phobius"/>
    </source>
</evidence>
<dbReference type="InterPro" id="IPR004345">
    <property type="entry name" value="TB2_DP1_HVA22"/>
</dbReference>
<comment type="subcellular location">
    <subcellularLocation>
        <location evidence="1">Membrane</location>
        <topology evidence="1">Multi-pass membrane protein</topology>
    </subcellularLocation>
</comment>
<dbReference type="InParanoid" id="Q235L2"/>
<dbReference type="PANTHER" id="PTHR12300">
    <property type="entry name" value="HVA22-LIKE PROTEINS"/>
    <property type="match status" value="1"/>
</dbReference>
<feature type="transmembrane region" description="Helical" evidence="2">
    <location>
        <begin position="44"/>
        <end position="73"/>
    </location>
</feature>
<keyword evidence="2" id="KW-0472">Membrane</keyword>
<dbReference type="eggNOG" id="KOG1725">
    <property type="taxonomic scope" value="Eukaryota"/>
</dbReference>
<sequence length="176" mass="20432">MSTDNQQTSKNPIFQILEDIGKDFEKCKPLVDIAVKIGVPPGHIVAVSFCLALLCIIFGIFSDFLTAVVGLLYPSYMSFKAIETPDDDDDKQWLTYWIVFSFLHVFDGPLSLILQFFPFYYPLKVMFYVYLFYPKTKGALFIYNSFLRKFLLENQAKIDDNLKRAQETIENTRFTK</sequence>
<dbReference type="OMA" id="AWNGSQM"/>
<dbReference type="AlphaFoldDB" id="Q235L2"/>
<keyword evidence="4" id="KW-1185">Reference proteome</keyword>
<keyword evidence="2" id="KW-0812">Transmembrane</keyword>
<proteinExistence type="inferred from homology"/>
<dbReference type="GO" id="GO:0016020">
    <property type="term" value="C:membrane"/>
    <property type="evidence" value="ECO:0007669"/>
    <property type="project" value="UniProtKB-SubCell"/>
</dbReference>
<dbReference type="STRING" id="312017.Q235L2"/>
<reference evidence="4" key="1">
    <citation type="journal article" date="2006" name="PLoS Biol.">
        <title>Macronuclear genome sequence of the ciliate Tetrahymena thermophila, a model eukaryote.</title>
        <authorList>
            <person name="Eisen J.A."/>
            <person name="Coyne R.S."/>
            <person name="Wu M."/>
            <person name="Wu D."/>
            <person name="Thiagarajan M."/>
            <person name="Wortman J.R."/>
            <person name="Badger J.H."/>
            <person name="Ren Q."/>
            <person name="Amedeo P."/>
            <person name="Jones K.M."/>
            <person name="Tallon L.J."/>
            <person name="Delcher A.L."/>
            <person name="Salzberg S.L."/>
            <person name="Silva J.C."/>
            <person name="Haas B.J."/>
            <person name="Majoros W.H."/>
            <person name="Farzad M."/>
            <person name="Carlton J.M."/>
            <person name="Smith R.K. Jr."/>
            <person name="Garg J."/>
            <person name="Pearlman R.E."/>
            <person name="Karrer K.M."/>
            <person name="Sun L."/>
            <person name="Manning G."/>
            <person name="Elde N.C."/>
            <person name="Turkewitz A.P."/>
            <person name="Asai D.J."/>
            <person name="Wilkes D.E."/>
            <person name="Wang Y."/>
            <person name="Cai H."/>
            <person name="Collins K."/>
            <person name="Stewart B.A."/>
            <person name="Lee S.R."/>
            <person name="Wilamowska K."/>
            <person name="Weinberg Z."/>
            <person name="Ruzzo W.L."/>
            <person name="Wloga D."/>
            <person name="Gaertig J."/>
            <person name="Frankel J."/>
            <person name="Tsao C.-C."/>
            <person name="Gorovsky M.A."/>
            <person name="Keeling P.J."/>
            <person name="Waller R.F."/>
            <person name="Patron N.J."/>
            <person name="Cherry J.M."/>
            <person name="Stover N.A."/>
            <person name="Krieger C.J."/>
            <person name="del Toro C."/>
            <person name="Ryder H.F."/>
            <person name="Williamson S.C."/>
            <person name="Barbeau R.A."/>
            <person name="Hamilton E.P."/>
            <person name="Orias E."/>
        </authorList>
    </citation>
    <scope>NUCLEOTIDE SEQUENCE [LARGE SCALE GENOMIC DNA]</scope>
    <source>
        <strain evidence="4">SB210</strain>
    </source>
</reference>
<dbReference type="HOGENOM" id="CLU_028431_2_1_1"/>
<evidence type="ECO:0000313" key="4">
    <source>
        <dbReference type="Proteomes" id="UP000009168"/>
    </source>
</evidence>
<accession>Q235L2</accession>
<dbReference type="Proteomes" id="UP000009168">
    <property type="component" value="Unassembled WGS sequence"/>
</dbReference>
<dbReference type="KEGG" id="tet:TTHERM_01031120"/>
<gene>
    <name evidence="3" type="ORF">TTHERM_01031120</name>
</gene>
<feature type="transmembrane region" description="Helical" evidence="2">
    <location>
        <begin position="127"/>
        <end position="147"/>
    </location>
</feature>
<dbReference type="GeneID" id="7835659"/>
<dbReference type="PANTHER" id="PTHR12300:SF117">
    <property type="entry name" value="LP05237P-RELATED"/>
    <property type="match status" value="1"/>
</dbReference>
<dbReference type="EMBL" id="GG662762">
    <property type="protein sequence ID" value="EAR92189.1"/>
    <property type="molecule type" value="Genomic_DNA"/>
</dbReference>